<sequence>METECFEDKLLKYRGICRYRSEFVQIIVFFKTRMNIQT</sequence>
<dbReference type="EMBL" id="AWXV01000004">
    <property type="protein sequence ID" value="KIE63960.1"/>
    <property type="molecule type" value="Genomic_DNA"/>
</dbReference>
<proteinExistence type="predicted"/>
<dbReference type="Proteomes" id="UP000054529">
    <property type="component" value="Unassembled WGS sequence"/>
</dbReference>
<organism evidence="1 2">
    <name type="scientific">Candidatus Riesia pediculischaeffi PTSU</name>
    <dbReference type="NCBI Taxonomy" id="1401651"/>
    <lineage>
        <taxon>Bacteria</taxon>
        <taxon>Pseudomonadati</taxon>
        <taxon>Pseudomonadota</taxon>
        <taxon>Gammaproteobacteria</taxon>
        <taxon>Enterobacterales</taxon>
        <taxon>Enterobacteriaceae</taxon>
        <taxon>Candidatus Riesia</taxon>
    </lineage>
</organism>
<reference evidence="1 2" key="1">
    <citation type="journal article" date="2014" name="G3 (Bethesda)">
        <title>Genome sequence of Candidatus Riesia pediculischaeffi, endosymbiont of chimpanzee lice, and genomic comparison of recently acquired endosymbionts from human and chimpanzee lice.</title>
        <authorList>
            <person name="Boyd B.M."/>
            <person name="Allen J.M."/>
            <person name="de Crecy-Lagard V."/>
            <person name="Reed D.L."/>
        </authorList>
    </citation>
    <scope>NUCLEOTIDE SEQUENCE [LARGE SCALE GENOMIC DNA]</scope>
    <source>
        <strain evidence="1 2">PTSU</strain>
    </source>
</reference>
<comment type="caution">
    <text evidence="1">The sequence shown here is derived from an EMBL/GenBank/DDBJ whole genome shotgun (WGS) entry which is preliminary data.</text>
</comment>
<accession>A0A0C1VJD8</accession>
<dbReference type="AlphaFoldDB" id="A0A0C1VJD8"/>
<evidence type="ECO:0000313" key="1">
    <source>
        <dbReference type="EMBL" id="KIE63960.1"/>
    </source>
</evidence>
<dbReference type="HOGENOM" id="CLU_3326113_0_0_6"/>
<evidence type="ECO:0000313" key="2">
    <source>
        <dbReference type="Proteomes" id="UP000054529"/>
    </source>
</evidence>
<protein>
    <submittedName>
        <fullName evidence="1">Uncharacterized protein</fullName>
    </submittedName>
</protein>
<name>A0A0C1VJD8_9ENTR</name>
<gene>
    <name evidence="1" type="ORF">P689_122129</name>
</gene>